<evidence type="ECO:0000313" key="3">
    <source>
        <dbReference type="Proteomes" id="UP001495147"/>
    </source>
</evidence>
<dbReference type="Pfam" id="PF14542">
    <property type="entry name" value="Acetyltransf_CG"/>
    <property type="match status" value="1"/>
</dbReference>
<dbReference type="CDD" id="cd04301">
    <property type="entry name" value="NAT_SF"/>
    <property type="match status" value="1"/>
</dbReference>
<dbReference type="Proteomes" id="UP001495147">
    <property type="component" value="Unassembled WGS sequence"/>
</dbReference>
<dbReference type="Gene3D" id="3.40.630.30">
    <property type="match status" value="1"/>
</dbReference>
<keyword evidence="2" id="KW-0808">Transferase</keyword>
<comment type="caution">
    <text evidence="2">The sequence shown here is derived from an EMBL/GenBank/DDBJ whole genome shotgun (WGS) entry which is preliminary data.</text>
</comment>
<name>A0ABV0G3X1_9BURK</name>
<sequence>MSLVVEHRPQESRFVVALSAQGPFAQLDYEVAGAVCTFTHTIVPPEFRGQGVAAQLVEAGLAWARAQQLRVVPACSYVHTYIQRHREWQDLLS</sequence>
<dbReference type="GO" id="GO:0016746">
    <property type="term" value="F:acyltransferase activity"/>
    <property type="evidence" value="ECO:0007669"/>
    <property type="project" value="UniProtKB-KW"/>
</dbReference>
<dbReference type="InterPro" id="IPR045057">
    <property type="entry name" value="Gcn5-rel_NAT"/>
</dbReference>
<keyword evidence="2" id="KW-0012">Acyltransferase</keyword>
<dbReference type="PROSITE" id="PS51729">
    <property type="entry name" value="GNAT_YJDJ"/>
    <property type="match status" value="1"/>
</dbReference>
<protein>
    <submittedName>
        <fullName evidence="2">GNAT family N-acetyltransferase</fullName>
        <ecNumber evidence="2">2.3.1.-</ecNumber>
    </submittedName>
</protein>
<dbReference type="InterPro" id="IPR031165">
    <property type="entry name" value="GNAT_YJDJ"/>
</dbReference>
<evidence type="ECO:0000313" key="2">
    <source>
        <dbReference type="EMBL" id="MEO3692385.1"/>
    </source>
</evidence>
<dbReference type="PANTHER" id="PTHR31435:SF9">
    <property type="entry name" value="PROTEIN NATD1"/>
    <property type="match status" value="1"/>
</dbReference>
<dbReference type="PANTHER" id="PTHR31435">
    <property type="entry name" value="PROTEIN NATD1"/>
    <property type="match status" value="1"/>
</dbReference>
<feature type="domain" description="N-acetyltransferase" evidence="1">
    <location>
        <begin position="6"/>
        <end position="93"/>
    </location>
</feature>
<reference evidence="2 3" key="1">
    <citation type="submission" date="2024-05" db="EMBL/GenBank/DDBJ databases">
        <title>Roseateles sp. DJS-2-20 16S ribosomal RNA gene Genome sequencing and assembly.</title>
        <authorList>
            <person name="Woo H."/>
        </authorList>
    </citation>
    <scope>NUCLEOTIDE SEQUENCE [LARGE SCALE GENOMIC DNA]</scope>
    <source>
        <strain evidence="2 3">DJS-2-20</strain>
    </source>
</reference>
<dbReference type="EMBL" id="JBDPZD010000003">
    <property type="protein sequence ID" value="MEO3692385.1"/>
    <property type="molecule type" value="Genomic_DNA"/>
</dbReference>
<accession>A0ABV0G3X1</accession>
<gene>
    <name evidence="2" type="ORF">ABDJ85_12970</name>
</gene>
<dbReference type="RefSeq" id="WP_347705203.1">
    <property type="nucleotide sequence ID" value="NZ_JBDPZD010000003.1"/>
</dbReference>
<proteinExistence type="predicted"/>
<evidence type="ECO:0000259" key="1">
    <source>
        <dbReference type="PROSITE" id="PS51729"/>
    </source>
</evidence>
<dbReference type="InterPro" id="IPR016181">
    <property type="entry name" value="Acyl_CoA_acyltransferase"/>
</dbReference>
<dbReference type="SUPFAM" id="SSF55729">
    <property type="entry name" value="Acyl-CoA N-acyltransferases (Nat)"/>
    <property type="match status" value="1"/>
</dbReference>
<keyword evidence="3" id="KW-1185">Reference proteome</keyword>
<organism evidence="2 3">
    <name type="scientific">Roseateles paludis</name>
    <dbReference type="NCBI Taxonomy" id="3145238"/>
    <lineage>
        <taxon>Bacteria</taxon>
        <taxon>Pseudomonadati</taxon>
        <taxon>Pseudomonadota</taxon>
        <taxon>Betaproteobacteria</taxon>
        <taxon>Burkholderiales</taxon>
        <taxon>Sphaerotilaceae</taxon>
        <taxon>Roseateles</taxon>
    </lineage>
</organism>
<dbReference type="EC" id="2.3.1.-" evidence="2"/>